<name>A0A5C3MGN0_9AGAR</name>
<proteinExistence type="predicted"/>
<accession>A0A5C3MGN0</accession>
<protein>
    <submittedName>
        <fullName evidence="2">Uncharacterized protein</fullName>
    </submittedName>
</protein>
<keyword evidence="3" id="KW-1185">Reference proteome</keyword>
<sequence>MARTLLAKCFPSFSWKDFEWCKADSGLKLLPTLHWILSPYIIIKVIFPFILSICSLVWVRWQLNLNTLLTNDRWNFNLDTLLANLLHIQS</sequence>
<dbReference type="Proteomes" id="UP000308652">
    <property type="component" value="Unassembled WGS sequence"/>
</dbReference>
<organism evidence="2 3">
    <name type="scientific">Crucibulum laeve</name>
    <dbReference type="NCBI Taxonomy" id="68775"/>
    <lineage>
        <taxon>Eukaryota</taxon>
        <taxon>Fungi</taxon>
        <taxon>Dikarya</taxon>
        <taxon>Basidiomycota</taxon>
        <taxon>Agaricomycotina</taxon>
        <taxon>Agaricomycetes</taxon>
        <taxon>Agaricomycetidae</taxon>
        <taxon>Agaricales</taxon>
        <taxon>Agaricineae</taxon>
        <taxon>Nidulariaceae</taxon>
        <taxon>Crucibulum</taxon>
    </lineage>
</organism>
<keyword evidence="1" id="KW-0472">Membrane</keyword>
<feature type="transmembrane region" description="Helical" evidence="1">
    <location>
        <begin position="37"/>
        <end position="59"/>
    </location>
</feature>
<dbReference type="AlphaFoldDB" id="A0A5C3MGN0"/>
<evidence type="ECO:0000313" key="2">
    <source>
        <dbReference type="EMBL" id="TFK43803.1"/>
    </source>
</evidence>
<evidence type="ECO:0000313" key="3">
    <source>
        <dbReference type="Proteomes" id="UP000308652"/>
    </source>
</evidence>
<dbReference type="EMBL" id="ML213591">
    <property type="protein sequence ID" value="TFK43803.1"/>
    <property type="molecule type" value="Genomic_DNA"/>
</dbReference>
<keyword evidence="1" id="KW-0812">Transmembrane</keyword>
<evidence type="ECO:0000256" key="1">
    <source>
        <dbReference type="SAM" id="Phobius"/>
    </source>
</evidence>
<keyword evidence="1" id="KW-1133">Transmembrane helix</keyword>
<reference evidence="2 3" key="1">
    <citation type="journal article" date="2019" name="Nat. Ecol. Evol.">
        <title>Megaphylogeny resolves global patterns of mushroom evolution.</title>
        <authorList>
            <person name="Varga T."/>
            <person name="Krizsan K."/>
            <person name="Foldi C."/>
            <person name="Dima B."/>
            <person name="Sanchez-Garcia M."/>
            <person name="Sanchez-Ramirez S."/>
            <person name="Szollosi G.J."/>
            <person name="Szarkandi J.G."/>
            <person name="Papp V."/>
            <person name="Albert L."/>
            <person name="Andreopoulos W."/>
            <person name="Angelini C."/>
            <person name="Antonin V."/>
            <person name="Barry K.W."/>
            <person name="Bougher N.L."/>
            <person name="Buchanan P."/>
            <person name="Buyck B."/>
            <person name="Bense V."/>
            <person name="Catcheside P."/>
            <person name="Chovatia M."/>
            <person name="Cooper J."/>
            <person name="Damon W."/>
            <person name="Desjardin D."/>
            <person name="Finy P."/>
            <person name="Geml J."/>
            <person name="Haridas S."/>
            <person name="Hughes K."/>
            <person name="Justo A."/>
            <person name="Karasinski D."/>
            <person name="Kautmanova I."/>
            <person name="Kiss B."/>
            <person name="Kocsube S."/>
            <person name="Kotiranta H."/>
            <person name="LaButti K.M."/>
            <person name="Lechner B.E."/>
            <person name="Liimatainen K."/>
            <person name="Lipzen A."/>
            <person name="Lukacs Z."/>
            <person name="Mihaltcheva S."/>
            <person name="Morgado L.N."/>
            <person name="Niskanen T."/>
            <person name="Noordeloos M.E."/>
            <person name="Ohm R.A."/>
            <person name="Ortiz-Santana B."/>
            <person name="Ovrebo C."/>
            <person name="Racz N."/>
            <person name="Riley R."/>
            <person name="Savchenko A."/>
            <person name="Shiryaev A."/>
            <person name="Soop K."/>
            <person name="Spirin V."/>
            <person name="Szebenyi C."/>
            <person name="Tomsovsky M."/>
            <person name="Tulloss R.E."/>
            <person name="Uehling J."/>
            <person name="Grigoriev I.V."/>
            <person name="Vagvolgyi C."/>
            <person name="Papp T."/>
            <person name="Martin F.M."/>
            <person name="Miettinen O."/>
            <person name="Hibbett D.S."/>
            <person name="Nagy L.G."/>
        </authorList>
    </citation>
    <scope>NUCLEOTIDE SEQUENCE [LARGE SCALE GENOMIC DNA]</scope>
    <source>
        <strain evidence="2 3">CBS 166.37</strain>
    </source>
</reference>
<gene>
    <name evidence="2" type="ORF">BDQ12DRAFT_675580</name>
</gene>